<dbReference type="HAMAP" id="MF_01405">
    <property type="entry name" value="Non_canon_purine_NTPase"/>
    <property type="match status" value="1"/>
</dbReference>
<keyword evidence="3" id="KW-0547">Nucleotide-binding</keyword>
<evidence type="ECO:0000256" key="2">
    <source>
        <dbReference type="ARBA" id="ARBA00022723"/>
    </source>
</evidence>
<evidence type="ECO:0000313" key="8">
    <source>
        <dbReference type="EMBL" id="KAK8844373.1"/>
    </source>
</evidence>
<evidence type="ECO:0000256" key="5">
    <source>
        <dbReference type="ARBA" id="ARBA00022842"/>
    </source>
</evidence>
<dbReference type="EMBL" id="JAPFFF010000032">
    <property type="protein sequence ID" value="KAK8844373.1"/>
    <property type="molecule type" value="Genomic_DNA"/>
</dbReference>
<gene>
    <name evidence="8" type="ORF">M9Y10_024230</name>
</gene>
<keyword evidence="2" id="KW-0479">Metal-binding</keyword>
<organism evidence="8 9">
    <name type="scientific">Tritrichomonas musculus</name>
    <dbReference type="NCBI Taxonomy" id="1915356"/>
    <lineage>
        <taxon>Eukaryota</taxon>
        <taxon>Metamonada</taxon>
        <taxon>Parabasalia</taxon>
        <taxon>Tritrichomonadida</taxon>
        <taxon>Tritrichomonadidae</taxon>
        <taxon>Tritrichomonas</taxon>
    </lineage>
</organism>
<protein>
    <submittedName>
        <fullName evidence="8">Uncharacterized protein</fullName>
    </submittedName>
</protein>
<dbReference type="Pfam" id="PF01725">
    <property type="entry name" value="Ham1p_like"/>
    <property type="match status" value="1"/>
</dbReference>
<comment type="caution">
    <text evidence="8">The sequence shown here is derived from an EMBL/GenBank/DDBJ whole genome shotgun (WGS) entry which is preliminary data.</text>
</comment>
<dbReference type="InterPro" id="IPR002637">
    <property type="entry name" value="RdgB/HAM1"/>
</dbReference>
<proteinExistence type="inferred from homology"/>
<comment type="similarity">
    <text evidence="1 7">Belongs to the HAM1 NTPase family.</text>
</comment>
<keyword evidence="6" id="KW-0546">Nucleotide metabolism</keyword>
<evidence type="ECO:0000256" key="1">
    <source>
        <dbReference type="ARBA" id="ARBA00008023"/>
    </source>
</evidence>
<evidence type="ECO:0000256" key="3">
    <source>
        <dbReference type="ARBA" id="ARBA00022741"/>
    </source>
</evidence>
<evidence type="ECO:0000256" key="6">
    <source>
        <dbReference type="ARBA" id="ARBA00023080"/>
    </source>
</evidence>
<dbReference type="CDD" id="cd00515">
    <property type="entry name" value="HAM1"/>
    <property type="match status" value="1"/>
</dbReference>
<keyword evidence="4 7" id="KW-0378">Hydrolase</keyword>
<evidence type="ECO:0000256" key="7">
    <source>
        <dbReference type="RuleBase" id="RU003781"/>
    </source>
</evidence>
<evidence type="ECO:0000313" key="9">
    <source>
        <dbReference type="Proteomes" id="UP001470230"/>
    </source>
</evidence>
<dbReference type="PANTHER" id="PTHR11067">
    <property type="entry name" value="INOSINE TRIPHOSPHATE PYROPHOSPHATASE/HAM1 PROTEIN"/>
    <property type="match status" value="1"/>
</dbReference>
<keyword evidence="5" id="KW-0460">Magnesium</keyword>
<reference evidence="8 9" key="1">
    <citation type="submission" date="2024-04" db="EMBL/GenBank/DDBJ databases">
        <title>Tritrichomonas musculus Genome.</title>
        <authorList>
            <person name="Alves-Ferreira E."/>
            <person name="Grigg M."/>
            <person name="Lorenzi H."/>
            <person name="Galac M."/>
        </authorList>
    </citation>
    <scope>NUCLEOTIDE SEQUENCE [LARGE SCALE GENOMIC DNA]</scope>
    <source>
        <strain evidence="8 9">EAF2021</strain>
    </source>
</reference>
<dbReference type="Gene3D" id="3.90.950.10">
    <property type="match status" value="1"/>
</dbReference>
<dbReference type="InterPro" id="IPR020922">
    <property type="entry name" value="dITP/XTP_pyrophosphatase"/>
</dbReference>
<evidence type="ECO:0000256" key="4">
    <source>
        <dbReference type="ARBA" id="ARBA00022801"/>
    </source>
</evidence>
<accession>A0ABR2HEN3</accession>
<sequence length="195" mass="21891">METIILASNNEHKLKEFREILKQYNVLGLKDIGFTDDIDETGKTFEENSMIKVNAIVDFLKTKNLNYIVIADDSGLSVDSLGGAPGVNSARYAGNHNDKANRDKLLKELEGKERKANFTCAISVCFKNGVRKLYVGKTYGEIATEERGKTDFGYDCIFYSSDLHKTFGEASEEEKNAISHRGRAIQEMLKDFKSL</sequence>
<dbReference type="Proteomes" id="UP001470230">
    <property type="component" value="Unassembled WGS sequence"/>
</dbReference>
<dbReference type="NCBIfam" id="TIGR00042">
    <property type="entry name" value="RdgB/HAM1 family non-canonical purine NTP pyrophosphatase"/>
    <property type="match status" value="1"/>
</dbReference>
<dbReference type="PANTHER" id="PTHR11067:SF9">
    <property type="entry name" value="INOSINE TRIPHOSPHATE PYROPHOSPHATASE"/>
    <property type="match status" value="1"/>
</dbReference>
<name>A0ABR2HEN3_9EUKA</name>
<dbReference type="SUPFAM" id="SSF52972">
    <property type="entry name" value="ITPase-like"/>
    <property type="match status" value="1"/>
</dbReference>
<keyword evidence="9" id="KW-1185">Reference proteome</keyword>
<dbReference type="InterPro" id="IPR029001">
    <property type="entry name" value="ITPase-like_fam"/>
</dbReference>